<dbReference type="InterPro" id="IPR013658">
    <property type="entry name" value="SGL"/>
</dbReference>
<dbReference type="EMBL" id="CP031320">
    <property type="protein sequence ID" value="AXK37025.1"/>
    <property type="molecule type" value="Genomic_DNA"/>
</dbReference>
<evidence type="ECO:0000256" key="2">
    <source>
        <dbReference type="PIRSR" id="PIRSR605511-1"/>
    </source>
</evidence>
<dbReference type="GO" id="GO:0019853">
    <property type="term" value="P:L-ascorbic acid biosynthetic process"/>
    <property type="evidence" value="ECO:0007669"/>
    <property type="project" value="TreeGrafter"/>
</dbReference>
<evidence type="ECO:0000256" key="3">
    <source>
        <dbReference type="PIRSR" id="PIRSR605511-2"/>
    </source>
</evidence>
<feature type="binding site" evidence="3">
    <location>
        <position position="102"/>
    </location>
    <ligand>
        <name>substrate</name>
    </ligand>
</feature>
<feature type="domain" description="SMP-30/Gluconolactonase/LRE-like region" evidence="4">
    <location>
        <begin position="15"/>
        <end position="258"/>
    </location>
</feature>
<dbReference type="GO" id="GO:0005509">
    <property type="term" value="F:calcium ion binding"/>
    <property type="evidence" value="ECO:0007669"/>
    <property type="project" value="TreeGrafter"/>
</dbReference>
<keyword evidence="6" id="KW-1185">Reference proteome</keyword>
<dbReference type="GO" id="GO:0004341">
    <property type="term" value="F:gluconolactonase activity"/>
    <property type="evidence" value="ECO:0007669"/>
    <property type="project" value="TreeGrafter"/>
</dbReference>
<feature type="binding site" evidence="3">
    <location>
        <position position="104"/>
    </location>
    <ligand>
        <name>substrate</name>
    </ligand>
</feature>
<reference evidence="5 6" key="1">
    <citation type="submission" date="2018-07" db="EMBL/GenBank/DDBJ databases">
        <title>Draft genome of the type strain Streptomyces armeniacus ATCC 15676.</title>
        <authorList>
            <person name="Labana P."/>
            <person name="Gosse J.T."/>
            <person name="Boddy C.N."/>
        </authorList>
    </citation>
    <scope>NUCLEOTIDE SEQUENCE [LARGE SCALE GENOMIC DNA]</scope>
    <source>
        <strain evidence="5 6">ATCC 15676</strain>
    </source>
</reference>
<evidence type="ECO:0000313" key="6">
    <source>
        <dbReference type="Proteomes" id="UP000254425"/>
    </source>
</evidence>
<feature type="active site" description="Proton donor/acceptor" evidence="2">
    <location>
        <position position="200"/>
    </location>
</feature>
<feature type="binding site" evidence="3">
    <location>
        <position position="17"/>
    </location>
    <ligand>
        <name>a divalent metal cation</name>
        <dbReference type="ChEBI" id="CHEBI:60240"/>
    </ligand>
</feature>
<dbReference type="SUPFAM" id="SSF63829">
    <property type="entry name" value="Calcium-dependent phosphotriesterase"/>
    <property type="match status" value="1"/>
</dbReference>
<dbReference type="PANTHER" id="PTHR10907">
    <property type="entry name" value="REGUCALCIN"/>
    <property type="match status" value="1"/>
</dbReference>
<comment type="similarity">
    <text evidence="1">Belongs to the SMP-30/CGR1 family.</text>
</comment>
<feature type="binding site" evidence="3">
    <location>
        <position position="200"/>
    </location>
    <ligand>
        <name>a divalent metal cation</name>
        <dbReference type="ChEBI" id="CHEBI:60240"/>
    </ligand>
</feature>
<comment type="cofactor">
    <cofactor evidence="3">
        <name>Zn(2+)</name>
        <dbReference type="ChEBI" id="CHEBI:29105"/>
    </cofactor>
    <text evidence="3">Binds 1 divalent metal cation per subunit.</text>
</comment>
<proteinExistence type="inferred from homology"/>
<protein>
    <submittedName>
        <fullName evidence="5">SMP-30/gluconolactonase/LRE family protein</fullName>
    </submittedName>
</protein>
<dbReference type="PRINTS" id="PR01790">
    <property type="entry name" value="SMP30FAMILY"/>
</dbReference>
<feature type="binding site" evidence="3">
    <location>
        <position position="150"/>
    </location>
    <ligand>
        <name>a divalent metal cation</name>
        <dbReference type="ChEBI" id="CHEBI:60240"/>
    </ligand>
</feature>
<keyword evidence="3" id="KW-0862">Zinc</keyword>
<dbReference type="InterPro" id="IPR005511">
    <property type="entry name" value="SMP-30"/>
</dbReference>
<evidence type="ECO:0000256" key="1">
    <source>
        <dbReference type="ARBA" id="ARBA00008853"/>
    </source>
</evidence>
<dbReference type="AlphaFoldDB" id="A0A345XZF9"/>
<dbReference type="KEGG" id="sarm:DVA86_02115"/>
<evidence type="ECO:0000259" key="4">
    <source>
        <dbReference type="Pfam" id="PF08450"/>
    </source>
</evidence>
<dbReference type="Proteomes" id="UP000254425">
    <property type="component" value="Chromosome"/>
</dbReference>
<organism evidence="5 6">
    <name type="scientific">Streptomyces armeniacus</name>
    <dbReference type="NCBI Taxonomy" id="83291"/>
    <lineage>
        <taxon>Bacteria</taxon>
        <taxon>Bacillati</taxon>
        <taxon>Actinomycetota</taxon>
        <taxon>Actinomycetes</taxon>
        <taxon>Kitasatosporales</taxon>
        <taxon>Streptomycetaceae</taxon>
        <taxon>Streptomyces</taxon>
    </lineage>
</organism>
<keyword evidence="3" id="KW-0479">Metal-binding</keyword>
<name>A0A345XZF9_9ACTN</name>
<dbReference type="InterPro" id="IPR011042">
    <property type="entry name" value="6-blade_b-propeller_TolB-like"/>
</dbReference>
<gene>
    <name evidence="5" type="ORF">DVA86_02115</name>
</gene>
<dbReference type="PANTHER" id="PTHR10907:SF47">
    <property type="entry name" value="REGUCALCIN"/>
    <property type="match status" value="1"/>
</dbReference>
<dbReference type="Pfam" id="PF08450">
    <property type="entry name" value="SGL"/>
    <property type="match status" value="1"/>
</dbReference>
<dbReference type="RefSeq" id="WP_208875259.1">
    <property type="nucleotide sequence ID" value="NZ_CP031320.1"/>
</dbReference>
<accession>A0A345XZF9</accession>
<dbReference type="Gene3D" id="2.120.10.30">
    <property type="entry name" value="TolB, C-terminal domain"/>
    <property type="match status" value="1"/>
</dbReference>
<sequence>MTADVETVVAGGALLGEAPVWDADAGVLRWVDILRHEIHRFDPRTGRDTAERVGGPVAALAPAAGGGLLAAVGDTVRLLPGDGARQPYGSGHPLARLPTGDRANDGKCDPYGRFLVGTLTERKDPGACALYRLDGPDRVTPVISGVTVSNGLDWSPDGTRLYFADTPTLAVDVLDYDPECGLATGRRPFADLRDAPGRPDGLTVDAEGGVWVALVRGGEVRRYTADGRLDEVVRLPARLVTSCAFGGPELAELYVTSGRFGMTDDEVAREPAAGALFRIRPGVRGRQAHAWRPF</sequence>
<evidence type="ECO:0000313" key="5">
    <source>
        <dbReference type="EMBL" id="AXK37025.1"/>
    </source>
</evidence>